<dbReference type="EMBL" id="CP076129">
    <property type="protein sequence ID" value="QWG10265.1"/>
    <property type="molecule type" value="Genomic_DNA"/>
</dbReference>
<proteinExistence type="predicted"/>
<dbReference type="Proteomes" id="UP000682802">
    <property type="component" value="Chromosome 2"/>
</dbReference>
<reference evidence="3 4" key="1">
    <citation type="submission" date="2021-05" db="EMBL/GenBank/DDBJ databases">
        <title>Comparative genomic studies on the polysaccharide-degrading batcterial strains of the Flammeovirga genus.</title>
        <authorList>
            <person name="Zewei F."/>
            <person name="Zheng Z."/>
            <person name="Yu L."/>
            <person name="Ruyue G."/>
            <person name="Yanhong M."/>
            <person name="Yuanyuan C."/>
            <person name="Jingyan G."/>
            <person name="Wenjun H."/>
        </authorList>
    </citation>
    <scope>NUCLEOTIDE SEQUENCE [LARGE SCALE GENOMIC DNA]</scope>
    <source>
        <strain evidence="3 4">YS10</strain>
    </source>
</reference>
<evidence type="ECO:0000256" key="1">
    <source>
        <dbReference type="ARBA" id="ARBA00022737"/>
    </source>
</evidence>
<dbReference type="InterPro" id="IPR022385">
    <property type="entry name" value="Rhs_assc_core"/>
</dbReference>
<dbReference type="InterPro" id="IPR056823">
    <property type="entry name" value="TEN-like_YD-shell"/>
</dbReference>
<keyword evidence="1" id="KW-0677">Repeat</keyword>
<organism evidence="3 4">
    <name type="scientific">Flammeovirga kamogawensis</name>
    <dbReference type="NCBI Taxonomy" id="373891"/>
    <lineage>
        <taxon>Bacteria</taxon>
        <taxon>Pseudomonadati</taxon>
        <taxon>Bacteroidota</taxon>
        <taxon>Cytophagia</taxon>
        <taxon>Cytophagales</taxon>
        <taxon>Flammeovirgaceae</taxon>
        <taxon>Flammeovirga</taxon>
    </lineage>
</organism>
<dbReference type="Pfam" id="PF25023">
    <property type="entry name" value="TEN_YD-shell"/>
    <property type="match status" value="1"/>
</dbReference>
<evidence type="ECO:0000313" key="4">
    <source>
        <dbReference type="Proteomes" id="UP000682802"/>
    </source>
</evidence>
<name>A0ABX8H4Y1_9BACT</name>
<gene>
    <name evidence="3" type="ORF">KM029_21520</name>
</gene>
<accession>A0ABX8H4Y1</accession>
<dbReference type="NCBIfam" id="TIGR03696">
    <property type="entry name" value="Rhs_assc_core"/>
    <property type="match status" value="1"/>
</dbReference>
<keyword evidence="4" id="KW-1185">Reference proteome</keyword>
<protein>
    <recommendedName>
        <fullName evidence="2">Teneurin-like YD-shell domain-containing protein</fullName>
    </recommendedName>
</protein>
<evidence type="ECO:0000259" key="2">
    <source>
        <dbReference type="Pfam" id="PF25023"/>
    </source>
</evidence>
<dbReference type="Gene3D" id="2.180.10.10">
    <property type="entry name" value="RHS repeat-associated core"/>
    <property type="match status" value="1"/>
</dbReference>
<evidence type="ECO:0000313" key="3">
    <source>
        <dbReference type="EMBL" id="QWG10265.1"/>
    </source>
</evidence>
<sequence length="142" mass="16514">MDPIAITLSKSVYDLKDHLGNVRALAYWNGDLLKTNQWSDYYPYGHKMASSTGELGNYRFGYQGDFAEEDEETGWNFFEARTYDPVIGRWMAVDWNSNFTCTYYSQVWFKSTLGFFDDISFLKVKFPYHGISEGCIIIDVNE</sequence>
<dbReference type="RefSeq" id="WP_144075871.1">
    <property type="nucleotide sequence ID" value="NZ_CP076129.1"/>
</dbReference>
<feature type="domain" description="Teneurin-like YD-shell" evidence="2">
    <location>
        <begin position="13"/>
        <end position="96"/>
    </location>
</feature>